<dbReference type="AlphaFoldDB" id="A0A9P0HP32"/>
<dbReference type="Proteomes" id="UP001152798">
    <property type="component" value="Chromosome 6"/>
</dbReference>
<organism evidence="1 2">
    <name type="scientific">Nezara viridula</name>
    <name type="common">Southern green stink bug</name>
    <name type="synonym">Cimex viridulus</name>
    <dbReference type="NCBI Taxonomy" id="85310"/>
    <lineage>
        <taxon>Eukaryota</taxon>
        <taxon>Metazoa</taxon>
        <taxon>Ecdysozoa</taxon>
        <taxon>Arthropoda</taxon>
        <taxon>Hexapoda</taxon>
        <taxon>Insecta</taxon>
        <taxon>Pterygota</taxon>
        <taxon>Neoptera</taxon>
        <taxon>Paraneoptera</taxon>
        <taxon>Hemiptera</taxon>
        <taxon>Heteroptera</taxon>
        <taxon>Panheteroptera</taxon>
        <taxon>Pentatomomorpha</taxon>
        <taxon>Pentatomoidea</taxon>
        <taxon>Pentatomidae</taxon>
        <taxon>Pentatominae</taxon>
        <taxon>Nezara</taxon>
    </lineage>
</organism>
<protein>
    <submittedName>
        <fullName evidence="1">Uncharacterized protein</fullName>
    </submittedName>
</protein>
<proteinExistence type="predicted"/>
<sequence>MFFTFNCENDRMSRACSQQQKVLRKKFVKKDR</sequence>
<accession>A0A9P0HP32</accession>
<dbReference type="EMBL" id="OV725082">
    <property type="protein sequence ID" value="CAH1406320.1"/>
    <property type="molecule type" value="Genomic_DNA"/>
</dbReference>
<evidence type="ECO:0000313" key="2">
    <source>
        <dbReference type="Proteomes" id="UP001152798"/>
    </source>
</evidence>
<name>A0A9P0HP32_NEZVI</name>
<gene>
    <name evidence="1" type="ORF">NEZAVI_LOCUS14291</name>
</gene>
<reference evidence="1" key="1">
    <citation type="submission" date="2022-01" db="EMBL/GenBank/DDBJ databases">
        <authorList>
            <person name="King R."/>
        </authorList>
    </citation>
    <scope>NUCLEOTIDE SEQUENCE</scope>
</reference>
<evidence type="ECO:0000313" key="1">
    <source>
        <dbReference type="EMBL" id="CAH1406320.1"/>
    </source>
</evidence>
<keyword evidence="2" id="KW-1185">Reference proteome</keyword>